<dbReference type="AlphaFoldDB" id="A0A382DP20"/>
<proteinExistence type="predicted"/>
<dbReference type="PROSITE" id="PS50830">
    <property type="entry name" value="TNASE_3"/>
    <property type="match status" value="1"/>
</dbReference>
<dbReference type="InterPro" id="IPR016071">
    <property type="entry name" value="Staphylococal_nuclease_OB-fold"/>
</dbReference>
<reference evidence="2" key="1">
    <citation type="submission" date="2018-05" db="EMBL/GenBank/DDBJ databases">
        <authorList>
            <person name="Lanie J.A."/>
            <person name="Ng W.-L."/>
            <person name="Kazmierczak K.M."/>
            <person name="Andrzejewski T.M."/>
            <person name="Davidsen T.M."/>
            <person name="Wayne K.J."/>
            <person name="Tettelin H."/>
            <person name="Glass J.I."/>
            <person name="Rusch D."/>
            <person name="Podicherti R."/>
            <person name="Tsui H.-C.T."/>
            <person name="Winkler M.E."/>
        </authorList>
    </citation>
    <scope>NUCLEOTIDE SEQUENCE</scope>
</reference>
<evidence type="ECO:0000313" key="2">
    <source>
        <dbReference type="EMBL" id="SVB39959.1"/>
    </source>
</evidence>
<dbReference type="EMBL" id="UINC01040292">
    <property type="protein sequence ID" value="SVB39959.1"/>
    <property type="molecule type" value="Genomic_DNA"/>
</dbReference>
<sequence length="119" mass="13461">MYEYKARLVRVIDGGTIDADIDMGFQVHIGQRIKLFGVNAPDPKSHDSVEREKGLASKNRLMEILPKEIVVQTMLNKRGKVGRILGTVLVREEHGELTNINDLIIKEGFATRYPTNEDK</sequence>
<name>A0A382DP20_9ZZZZ</name>
<organism evidence="2">
    <name type="scientific">marine metagenome</name>
    <dbReference type="NCBI Taxonomy" id="408172"/>
    <lineage>
        <taxon>unclassified sequences</taxon>
        <taxon>metagenomes</taxon>
        <taxon>ecological metagenomes</taxon>
    </lineage>
</organism>
<dbReference type="InterPro" id="IPR035437">
    <property type="entry name" value="SNase_OB-fold_sf"/>
</dbReference>
<accession>A0A382DP20</accession>
<dbReference type="Pfam" id="PF00565">
    <property type="entry name" value="SNase"/>
    <property type="match status" value="1"/>
</dbReference>
<evidence type="ECO:0000259" key="1">
    <source>
        <dbReference type="PROSITE" id="PS50830"/>
    </source>
</evidence>
<dbReference type="SUPFAM" id="SSF50199">
    <property type="entry name" value="Staphylococcal nuclease"/>
    <property type="match status" value="1"/>
</dbReference>
<protein>
    <recommendedName>
        <fullName evidence="1">TNase-like domain-containing protein</fullName>
    </recommendedName>
</protein>
<gene>
    <name evidence="2" type="ORF">METZ01_LOCUS192813</name>
</gene>
<feature type="domain" description="TNase-like" evidence="1">
    <location>
        <begin position="2"/>
        <end position="119"/>
    </location>
</feature>
<dbReference type="Gene3D" id="2.40.50.90">
    <property type="match status" value="1"/>
</dbReference>